<comment type="caution">
    <text evidence="16">The sequence shown here is derived from an EMBL/GenBank/DDBJ whole genome shotgun (WGS) entry which is preliminary data.</text>
</comment>
<feature type="transmembrane region" description="Helical" evidence="13">
    <location>
        <begin position="242"/>
        <end position="264"/>
    </location>
</feature>
<feature type="transmembrane region" description="Helical" evidence="13">
    <location>
        <begin position="425"/>
        <end position="442"/>
    </location>
</feature>
<feature type="domain" description="P-type ATPase A" evidence="14">
    <location>
        <begin position="309"/>
        <end position="400"/>
    </location>
</feature>
<evidence type="ECO:0000256" key="2">
    <source>
        <dbReference type="ARBA" id="ARBA00006024"/>
    </source>
</evidence>
<evidence type="ECO:0000256" key="1">
    <source>
        <dbReference type="ARBA" id="ARBA00004651"/>
    </source>
</evidence>
<dbReference type="InterPro" id="IPR008250">
    <property type="entry name" value="ATPase_P-typ_transduc_dom_A_sf"/>
</dbReference>
<comment type="subcellular location">
    <subcellularLocation>
        <location evidence="1">Cell membrane</location>
        <topology evidence="1">Multi-pass membrane protein</topology>
    </subcellularLocation>
</comment>
<protein>
    <submittedName>
        <fullName evidence="16">Heavy metal translocating P-type ATPase metal-binding domain-containing protein</fullName>
    </submittedName>
</protein>
<dbReference type="GO" id="GO:0055070">
    <property type="term" value="P:copper ion homeostasis"/>
    <property type="evidence" value="ECO:0007669"/>
    <property type="project" value="TreeGrafter"/>
</dbReference>
<dbReference type="InterPro" id="IPR001757">
    <property type="entry name" value="P_typ_ATPase"/>
</dbReference>
<dbReference type="Pfam" id="PF12156">
    <property type="entry name" value="ATPase-cat_bd"/>
    <property type="match status" value="1"/>
</dbReference>
<dbReference type="NCBIfam" id="TIGR01494">
    <property type="entry name" value="ATPase_P-type"/>
    <property type="match status" value="1"/>
</dbReference>
<keyword evidence="6 13" id="KW-0812">Transmembrane</keyword>
<dbReference type="PRINTS" id="PR00119">
    <property type="entry name" value="CATATPASE"/>
</dbReference>
<dbReference type="InterPro" id="IPR021993">
    <property type="entry name" value="ATPase-cat-bd"/>
</dbReference>
<dbReference type="EMBL" id="JAHESC010000035">
    <property type="protein sequence ID" value="MBT1689072.1"/>
    <property type="molecule type" value="Genomic_DNA"/>
</dbReference>
<evidence type="ECO:0000256" key="11">
    <source>
        <dbReference type="ARBA" id="ARBA00023065"/>
    </source>
</evidence>
<reference evidence="16 17" key="1">
    <citation type="submission" date="2021-05" db="EMBL/GenBank/DDBJ databases">
        <title>A Polyphasic approach of four new species of the genus Ohtaekwangia: Ohtaekwangia histidinii sp. nov., Ohtaekwangia cretensis sp. nov., Ohtaekwangia indiensis sp. nov., Ohtaekwangia reichenbachii sp. nov. from diverse environment.</title>
        <authorList>
            <person name="Octaviana S."/>
        </authorList>
    </citation>
    <scope>NUCLEOTIDE SEQUENCE [LARGE SCALE GENOMIC DNA]</scope>
    <source>
        <strain evidence="16 17">PWU37</strain>
    </source>
</reference>
<evidence type="ECO:0000256" key="9">
    <source>
        <dbReference type="ARBA" id="ARBA00022967"/>
    </source>
</evidence>
<keyword evidence="8" id="KW-0460">Magnesium</keyword>
<dbReference type="Gene3D" id="3.40.1110.10">
    <property type="entry name" value="Calcium-transporting ATPase, cytoplasmic domain N"/>
    <property type="match status" value="1"/>
</dbReference>
<evidence type="ECO:0000256" key="6">
    <source>
        <dbReference type="ARBA" id="ARBA00022692"/>
    </source>
</evidence>
<keyword evidence="17" id="KW-1185">Reference proteome</keyword>
<dbReference type="Gene3D" id="3.40.50.1000">
    <property type="entry name" value="HAD superfamily/HAD-like"/>
    <property type="match status" value="1"/>
</dbReference>
<dbReference type="InterPro" id="IPR023299">
    <property type="entry name" value="ATPase_P-typ_cyto_dom_N"/>
</dbReference>
<comment type="similarity">
    <text evidence="2">Belongs to the cation transport ATPase (P-type) (TC 3.A.3) family. Type IB subfamily.</text>
</comment>
<dbReference type="SUPFAM" id="SSF55008">
    <property type="entry name" value="HMA, heavy metal-associated domain"/>
    <property type="match status" value="1"/>
</dbReference>
<evidence type="ECO:0000256" key="10">
    <source>
        <dbReference type="ARBA" id="ARBA00022989"/>
    </source>
</evidence>
<dbReference type="SUPFAM" id="SSF56784">
    <property type="entry name" value="HAD-like"/>
    <property type="match status" value="1"/>
</dbReference>
<dbReference type="Pfam" id="PF00122">
    <property type="entry name" value="E1-E2_ATPase"/>
    <property type="match status" value="1"/>
</dbReference>
<dbReference type="Proteomes" id="UP001319180">
    <property type="component" value="Unassembled WGS sequence"/>
</dbReference>
<keyword evidence="7" id="KW-0479">Metal-binding</keyword>
<evidence type="ECO:0000313" key="16">
    <source>
        <dbReference type="EMBL" id="MBT1689072.1"/>
    </source>
</evidence>
<evidence type="ECO:0000256" key="4">
    <source>
        <dbReference type="ARBA" id="ARBA00022475"/>
    </source>
</evidence>
<dbReference type="InterPro" id="IPR059000">
    <property type="entry name" value="ATPase_P-type_domA"/>
</dbReference>
<keyword evidence="10 13" id="KW-1133">Transmembrane helix</keyword>
<dbReference type="PANTHER" id="PTHR43520">
    <property type="entry name" value="ATP7, ISOFORM B"/>
    <property type="match status" value="1"/>
</dbReference>
<keyword evidence="5" id="KW-0597">Phosphoprotein</keyword>
<accession>A0AAP2DCX7</accession>
<name>A0AAP2DCX7_9BACT</name>
<proteinExistence type="inferred from homology"/>
<organism evidence="16 17">
    <name type="scientific">Dawidia soli</name>
    <dbReference type="NCBI Taxonomy" id="2782352"/>
    <lineage>
        <taxon>Bacteria</taxon>
        <taxon>Pseudomonadati</taxon>
        <taxon>Bacteroidota</taxon>
        <taxon>Cytophagia</taxon>
        <taxon>Cytophagales</taxon>
        <taxon>Chryseotaleaceae</taxon>
        <taxon>Dawidia</taxon>
    </lineage>
</organism>
<feature type="transmembrane region" description="Helical" evidence="13">
    <location>
        <begin position="209"/>
        <end position="230"/>
    </location>
</feature>
<evidence type="ECO:0000313" key="17">
    <source>
        <dbReference type="Proteomes" id="UP001319180"/>
    </source>
</evidence>
<sequence>MVAAEKQIVTTCYHCGQVCESEVLLLDDKPFCCPGCQTVFEILNTHDLCEYYSLDKAPGSQHAVAGDDVYAYLDEKSVRKKLVTFDSAEFASVQFYIPAIHCVSCIWLLENLQRVDAGFLHSEVNFARKTVSIDFNPQTMALSRVGQWLADIGYAPSVNLERNTPMKTGVSKQAVLKLALAGFCFGNVMLFSFPEYLGLDATDAGLMRVFSWLNLTLSIPVFFYSAAGYFQASLKSFQQRQINIDVPIAAGLLALFLRSAYDIITATGPGYLDSFTGLVFFLLIGRWFQSKTYESLAFDRDFTSYFPLAVQKQVGGQWKPVVIYELTPGDTIRIRNLEIIPADSVLLDASAHIDYSFVTGEARPVLAHPGDMVYAGGRVIGPPASFVVEKPTSQSHLTSLWNNDAFRKTDERNYQKIIDRAARRFTWIVLGIAVLTACYWFYTAPSSMWLVITSVLMVACPCALALAAPFTYGSMLRVMGRHALYLKNADVIERLAAVDAVVFDKTGTITLGDRPDVSFVGNIAGEEYAWIKLLTSYSTHPLSKSIAAAIRLHTDDVVTGFKEIPGKGIEGVVACHTISIGSASFTVGSRDLMATPSGHVFVAIDGELRGHMAVQASVRKDLKGMLGRLGRRCVALLSGDTDGDRAKMYTLFGDHVQLHFNQSPHDKLDYIRRLQQQGKKVLMVGDGLNDAGALKQADVGLAVTDDTGIFTPACDGILHGSQIQSLDRFMQLSKASTRILKIAFTISFMYNAVALTFAVTGHLTPLVAAILMPLSSVSVVGFSSIAVNAAARRILKKKSV</sequence>
<dbReference type="PROSITE" id="PS00154">
    <property type="entry name" value="ATPASE_E1_E2"/>
    <property type="match status" value="1"/>
</dbReference>
<dbReference type="GO" id="GO:0016887">
    <property type="term" value="F:ATP hydrolysis activity"/>
    <property type="evidence" value="ECO:0007669"/>
    <property type="project" value="InterPro"/>
</dbReference>
<dbReference type="GO" id="GO:0043682">
    <property type="term" value="F:P-type divalent copper transporter activity"/>
    <property type="evidence" value="ECO:0007669"/>
    <property type="project" value="TreeGrafter"/>
</dbReference>
<dbReference type="GO" id="GO:0005507">
    <property type="term" value="F:copper ion binding"/>
    <property type="evidence" value="ECO:0007669"/>
    <property type="project" value="TreeGrafter"/>
</dbReference>
<dbReference type="InterPro" id="IPR036163">
    <property type="entry name" value="HMA_dom_sf"/>
</dbReference>
<dbReference type="GO" id="GO:0005886">
    <property type="term" value="C:plasma membrane"/>
    <property type="evidence" value="ECO:0007669"/>
    <property type="project" value="UniProtKB-SubCell"/>
</dbReference>
<evidence type="ECO:0000256" key="3">
    <source>
        <dbReference type="ARBA" id="ARBA00022448"/>
    </source>
</evidence>
<dbReference type="SUPFAM" id="SSF81653">
    <property type="entry name" value="Calcium ATPase, transduction domain A"/>
    <property type="match status" value="1"/>
</dbReference>
<evidence type="ECO:0000256" key="12">
    <source>
        <dbReference type="ARBA" id="ARBA00023136"/>
    </source>
</evidence>
<evidence type="ECO:0000256" key="5">
    <source>
        <dbReference type="ARBA" id="ARBA00022553"/>
    </source>
</evidence>
<evidence type="ECO:0000256" key="8">
    <source>
        <dbReference type="ARBA" id="ARBA00022842"/>
    </source>
</evidence>
<dbReference type="AlphaFoldDB" id="A0AAP2DCX7"/>
<feature type="transmembrane region" description="Helical" evidence="13">
    <location>
        <begin position="175"/>
        <end position="197"/>
    </location>
</feature>
<dbReference type="Pfam" id="PF00702">
    <property type="entry name" value="Hydrolase"/>
    <property type="match status" value="1"/>
</dbReference>
<feature type="domain" description="Putative metal-binding" evidence="15">
    <location>
        <begin position="11"/>
        <end position="85"/>
    </location>
</feature>
<keyword evidence="12 13" id="KW-0472">Membrane</keyword>
<dbReference type="InterPro" id="IPR036412">
    <property type="entry name" value="HAD-like_sf"/>
</dbReference>
<dbReference type="RefSeq" id="WP_254092297.1">
    <property type="nucleotide sequence ID" value="NZ_JAHESC010000035.1"/>
</dbReference>
<dbReference type="Gene3D" id="2.70.150.10">
    <property type="entry name" value="Calcium-transporting ATPase, cytoplasmic transduction domain A"/>
    <property type="match status" value="1"/>
</dbReference>
<keyword evidence="3" id="KW-0813">Transport</keyword>
<dbReference type="PANTHER" id="PTHR43520:SF5">
    <property type="entry name" value="CATION-TRANSPORTING P-TYPE ATPASE-RELATED"/>
    <property type="match status" value="1"/>
</dbReference>
<feature type="transmembrane region" description="Helical" evidence="13">
    <location>
        <begin position="739"/>
        <end position="760"/>
    </location>
</feature>
<keyword evidence="4" id="KW-1003">Cell membrane</keyword>
<feature type="transmembrane region" description="Helical" evidence="13">
    <location>
        <begin position="766"/>
        <end position="791"/>
    </location>
</feature>
<dbReference type="InterPro" id="IPR023298">
    <property type="entry name" value="ATPase_P-typ_TM_dom_sf"/>
</dbReference>
<feature type="transmembrane region" description="Helical" evidence="13">
    <location>
        <begin position="448"/>
        <end position="472"/>
    </location>
</feature>
<dbReference type="GO" id="GO:0005524">
    <property type="term" value="F:ATP binding"/>
    <property type="evidence" value="ECO:0007669"/>
    <property type="project" value="InterPro"/>
</dbReference>
<evidence type="ECO:0000259" key="14">
    <source>
        <dbReference type="Pfam" id="PF00122"/>
    </source>
</evidence>
<evidence type="ECO:0000259" key="15">
    <source>
        <dbReference type="Pfam" id="PF12156"/>
    </source>
</evidence>
<gene>
    <name evidence="16" type="ORF">KK078_21075</name>
</gene>
<keyword evidence="9" id="KW-1278">Translocase</keyword>
<dbReference type="InterPro" id="IPR023214">
    <property type="entry name" value="HAD_sf"/>
</dbReference>
<dbReference type="InterPro" id="IPR018303">
    <property type="entry name" value="ATPase_P-typ_P_site"/>
</dbReference>
<keyword evidence="11" id="KW-0406">Ion transport</keyword>
<feature type="transmembrane region" description="Helical" evidence="13">
    <location>
        <begin position="270"/>
        <end position="288"/>
    </location>
</feature>
<evidence type="ECO:0000256" key="7">
    <source>
        <dbReference type="ARBA" id="ARBA00022723"/>
    </source>
</evidence>
<evidence type="ECO:0000256" key="13">
    <source>
        <dbReference type="SAM" id="Phobius"/>
    </source>
</evidence>
<dbReference type="SUPFAM" id="SSF81665">
    <property type="entry name" value="Calcium ATPase, transmembrane domain M"/>
    <property type="match status" value="1"/>
</dbReference>